<evidence type="ECO:0000256" key="1">
    <source>
        <dbReference type="ARBA" id="ARBA00023054"/>
    </source>
</evidence>
<dbReference type="Pfam" id="PF13868">
    <property type="entry name" value="TPH"/>
    <property type="match status" value="1"/>
</dbReference>
<evidence type="ECO:0000313" key="6">
    <source>
        <dbReference type="Proteomes" id="UP000682733"/>
    </source>
</evidence>
<feature type="coiled-coil region" evidence="2">
    <location>
        <begin position="1"/>
        <end position="36"/>
    </location>
</feature>
<dbReference type="Proteomes" id="UP000682733">
    <property type="component" value="Unassembled WGS sequence"/>
</dbReference>
<proteinExistence type="predicted"/>
<feature type="non-terminal residue" evidence="5">
    <location>
        <position position="1"/>
    </location>
</feature>
<dbReference type="EMBL" id="CAJNOK010031971">
    <property type="protein sequence ID" value="CAF1478533.1"/>
    <property type="molecule type" value="Genomic_DNA"/>
</dbReference>
<dbReference type="AlphaFoldDB" id="A0A8S2T6L1"/>
<name>A0A8S2T6L1_9BILA</name>
<gene>
    <name evidence="4" type="ORF">OVA965_LOCUS35960</name>
    <name evidence="5" type="ORF">TMI583_LOCUS36944</name>
</gene>
<dbReference type="EMBL" id="CAJOBA010053881">
    <property type="protein sequence ID" value="CAF4269282.1"/>
    <property type="molecule type" value="Genomic_DNA"/>
</dbReference>
<evidence type="ECO:0000313" key="4">
    <source>
        <dbReference type="EMBL" id="CAF1478533.1"/>
    </source>
</evidence>
<feature type="domain" description="Trichohyalin-plectin-homology" evidence="3">
    <location>
        <begin position="2"/>
        <end position="62"/>
    </location>
</feature>
<accession>A0A8S2T6L1</accession>
<evidence type="ECO:0000256" key="2">
    <source>
        <dbReference type="SAM" id="Coils"/>
    </source>
</evidence>
<sequence length="72" mass="9203">RVRQELYLEEQEDNIRQKERDELEQRIRQRLELQKERDEQLAFKKMRDVEVRDEEDRFRQQVKLHNLVVRHC</sequence>
<keyword evidence="1 2" id="KW-0175">Coiled coil</keyword>
<comment type="caution">
    <text evidence="5">The sequence shown here is derived from an EMBL/GenBank/DDBJ whole genome shotgun (WGS) entry which is preliminary data.</text>
</comment>
<evidence type="ECO:0000313" key="5">
    <source>
        <dbReference type="EMBL" id="CAF4269282.1"/>
    </source>
</evidence>
<dbReference type="InterPro" id="IPR043597">
    <property type="entry name" value="TPH_dom"/>
</dbReference>
<dbReference type="Proteomes" id="UP000677228">
    <property type="component" value="Unassembled WGS sequence"/>
</dbReference>
<reference evidence="5" key="1">
    <citation type="submission" date="2021-02" db="EMBL/GenBank/DDBJ databases">
        <authorList>
            <person name="Nowell W R."/>
        </authorList>
    </citation>
    <scope>NUCLEOTIDE SEQUENCE</scope>
</reference>
<protein>
    <recommendedName>
        <fullName evidence="3">Trichohyalin-plectin-homology domain-containing protein</fullName>
    </recommendedName>
</protein>
<organism evidence="5 6">
    <name type="scientific">Didymodactylos carnosus</name>
    <dbReference type="NCBI Taxonomy" id="1234261"/>
    <lineage>
        <taxon>Eukaryota</taxon>
        <taxon>Metazoa</taxon>
        <taxon>Spiralia</taxon>
        <taxon>Gnathifera</taxon>
        <taxon>Rotifera</taxon>
        <taxon>Eurotatoria</taxon>
        <taxon>Bdelloidea</taxon>
        <taxon>Philodinida</taxon>
        <taxon>Philodinidae</taxon>
        <taxon>Didymodactylos</taxon>
    </lineage>
</organism>
<evidence type="ECO:0000259" key="3">
    <source>
        <dbReference type="Pfam" id="PF13868"/>
    </source>
</evidence>